<feature type="domain" description="F-box" evidence="1">
    <location>
        <begin position="49"/>
        <end position="103"/>
    </location>
</feature>
<dbReference type="Pfam" id="PF00646">
    <property type="entry name" value="F-box"/>
    <property type="match status" value="1"/>
</dbReference>
<reference evidence="2" key="1">
    <citation type="submission" date="2019-11" db="EMBL/GenBank/DDBJ databases">
        <title>Bipolaris sorokiniana Genome sequencing.</title>
        <authorList>
            <person name="Wang H."/>
        </authorList>
    </citation>
    <scope>NUCLEOTIDE SEQUENCE</scope>
</reference>
<dbReference type="InterPro" id="IPR001810">
    <property type="entry name" value="F-box_dom"/>
</dbReference>
<dbReference type="Gene3D" id="1.20.1280.50">
    <property type="match status" value="1"/>
</dbReference>
<proteinExistence type="predicted"/>
<name>A0A8H5ZIC9_COCSA</name>
<dbReference type="InterPro" id="IPR036047">
    <property type="entry name" value="F-box-like_dom_sf"/>
</dbReference>
<evidence type="ECO:0000313" key="3">
    <source>
        <dbReference type="Proteomes" id="UP000624244"/>
    </source>
</evidence>
<dbReference type="CDD" id="cd09917">
    <property type="entry name" value="F-box_SF"/>
    <property type="match status" value="1"/>
</dbReference>
<evidence type="ECO:0000313" key="2">
    <source>
        <dbReference type="EMBL" id="KAF5848764.1"/>
    </source>
</evidence>
<protein>
    <recommendedName>
        <fullName evidence="1">F-box domain-containing protein</fullName>
    </recommendedName>
</protein>
<dbReference type="OMA" id="ICTIRYA"/>
<sequence>MVIMADFVQTFTHFNHAQRQQALTLLTAELTPYEWRYLHALTNSRSFQLDIIGRLPIELVAHIFTHLDPAAPYRFQIVSTRWRYILQSLPVLKAGLNSWYQGVANPSDFEHDTLCQRAARRIHRFRTGRPLGIYKITSDEQIACPSLLGDYLVWLSGTPQTSPMRVACIFNLQNWDLGHVAGEAREQLINLVLSDQIVVLVTAANMCYVYELPTLSQRKKFRVPSASYLQNVTCRRSTVACLASLDMHISVFIWDYNTQRGTSFTISHDSDMFLSTHGPRGLLHIAPLVQPESETIILMFVMDTPTETPNQTLFVCARYTFRGHCVSSFSPSLPELRPLLVWHGVTPFVPVDDSGNVFAARVNTTNPNSQPPNASIVSLLLRFDTKTNDLRVWEDPIHRSNSPRGINDYRASWWKDTWYGFHPSVETKNIITFMGTQDKAACIPISSDPYSEVTNVNIPTEPLFVHERYVVRVMSENIYLLCFHGSFVRPTMGCTSFMNGTIRVLS</sequence>
<gene>
    <name evidence="2" type="ORF">GGP41_009883</name>
</gene>
<comment type="caution">
    <text evidence="2">The sequence shown here is derived from an EMBL/GenBank/DDBJ whole genome shotgun (WGS) entry which is preliminary data.</text>
</comment>
<organism evidence="2 3">
    <name type="scientific">Cochliobolus sativus</name>
    <name type="common">Common root rot and spot blotch fungus</name>
    <name type="synonym">Bipolaris sorokiniana</name>
    <dbReference type="NCBI Taxonomy" id="45130"/>
    <lineage>
        <taxon>Eukaryota</taxon>
        <taxon>Fungi</taxon>
        <taxon>Dikarya</taxon>
        <taxon>Ascomycota</taxon>
        <taxon>Pezizomycotina</taxon>
        <taxon>Dothideomycetes</taxon>
        <taxon>Pleosporomycetidae</taxon>
        <taxon>Pleosporales</taxon>
        <taxon>Pleosporineae</taxon>
        <taxon>Pleosporaceae</taxon>
        <taxon>Bipolaris</taxon>
    </lineage>
</organism>
<dbReference type="Proteomes" id="UP000624244">
    <property type="component" value="Unassembled WGS sequence"/>
</dbReference>
<dbReference type="SUPFAM" id="SSF101908">
    <property type="entry name" value="Putative isomerase YbhE"/>
    <property type="match status" value="1"/>
</dbReference>
<dbReference type="EMBL" id="WNKQ01000010">
    <property type="protein sequence ID" value="KAF5848764.1"/>
    <property type="molecule type" value="Genomic_DNA"/>
</dbReference>
<dbReference type="AlphaFoldDB" id="A0A8H5ZIC9"/>
<evidence type="ECO:0000259" key="1">
    <source>
        <dbReference type="PROSITE" id="PS50181"/>
    </source>
</evidence>
<dbReference type="SUPFAM" id="SSF81383">
    <property type="entry name" value="F-box domain"/>
    <property type="match status" value="1"/>
</dbReference>
<accession>A0A8H5ZIC9</accession>
<dbReference type="PROSITE" id="PS50181">
    <property type="entry name" value="FBOX"/>
    <property type="match status" value="1"/>
</dbReference>